<keyword evidence="1" id="KW-0732">Signal</keyword>
<proteinExistence type="predicted"/>
<reference evidence="2" key="1">
    <citation type="journal article" date="2017" name="Parasit. Vectors">
        <title>Sialotranscriptomics of Rhipicephalus zambeziensis reveals intricate expression profiles of secretory proteins and suggests tight temporal transcriptional regulation during blood-feeding.</title>
        <authorList>
            <person name="de Castro M.H."/>
            <person name="de Klerk D."/>
            <person name="Pienaar R."/>
            <person name="Rees D.J.G."/>
            <person name="Mans B.J."/>
        </authorList>
    </citation>
    <scope>NUCLEOTIDE SEQUENCE</scope>
    <source>
        <tissue evidence="2">Salivary glands</tissue>
    </source>
</reference>
<feature type="signal peptide" evidence="1">
    <location>
        <begin position="1"/>
        <end position="16"/>
    </location>
</feature>
<protein>
    <recommendedName>
        <fullName evidence="3">Secreted protein</fullName>
    </recommendedName>
</protein>
<evidence type="ECO:0000256" key="1">
    <source>
        <dbReference type="SAM" id="SignalP"/>
    </source>
</evidence>
<dbReference type="EMBL" id="GFPF01001725">
    <property type="protein sequence ID" value="MAA12871.1"/>
    <property type="molecule type" value="Transcribed_RNA"/>
</dbReference>
<evidence type="ECO:0000313" key="2">
    <source>
        <dbReference type="EMBL" id="MAA12871.1"/>
    </source>
</evidence>
<evidence type="ECO:0008006" key="3">
    <source>
        <dbReference type="Google" id="ProtNLM"/>
    </source>
</evidence>
<organism evidence="2">
    <name type="scientific">Rhipicephalus zambeziensis</name>
    <dbReference type="NCBI Taxonomy" id="60191"/>
    <lineage>
        <taxon>Eukaryota</taxon>
        <taxon>Metazoa</taxon>
        <taxon>Ecdysozoa</taxon>
        <taxon>Arthropoda</taxon>
        <taxon>Chelicerata</taxon>
        <taxon>Arachnida</taxon>
        <taxon>Acari</taxon>
        <taxon>Parasitiformes</taxon>
        <taxon>Ixodida</taxon>
        <taxon>Ixodoidea</taxon>
        <taxon>Ixodidae</taxon>
        <taxon>Rhipicephalinae</taxon>
        <taxon>Rhipicephalus</taxon>
        <taxon>Rhipicephalus</taxon>
    </lineage>
</organism>
<accession>A0A224YEL8</accession>
<name>A0A224YEL8_9ACAR</name>
<sequence length="84" mass="9627">MLCTVVLWWHTLLVEPSPQQVEIFSNSPIFVRNARHCCLRSNRIPRQATSLLLLKVCSFVWNEGCHNNKCGGSLNSTKYLRSSH</sequence>
<feature type="chain" id="PRO_5013188962" description="Secreted protein" evidence="1">
    <location>
        <begin position="17"/>
        <end position="84"/>
    </location>
</feature>
<dbReference type="AlphaFoldDB" id="A0A224YEL8"/>